<protein>
    <recommendedName>
        <fullName evidence="7">Xylanolytic transcriptional activator regulatory domain-containing protein</fullName>
    </recommendedName>
</protein>
<dbReference type="PANTHER" id="PTHR46910:SF37">
    <property type="entry name" value="ZN(II)2CYS6 TRANSCRIPTION FACTOR (EUROFUNG)"/>
    <property type="match status" value="1"/>
</dbReference>
<sequence>MSPVYGLLAYGLGSHCQEIRQAIGKRRIQPGIQMAIDKSSNANERRFEGIEERLKAVEAQLWRNASANQIIIEENDQDMADSVDGEESPTISRPNTPAALRDDAALASDWGKTEEFPLPPIPDMQHVMTDFFGGFNQATPLFNRESFSKMMDDWYNYPDQRDKASWSVINVVLAISLRHAALGQTIIGDKVASMCINNAQSAMDSLVYRDSDLKGLQVILGLALLFMATAHPQPACVLIATAVKLVHRLKLHVKKEEEDATPQDTAERDRLFWITYIIDRDLSLHTYEPYLLQDHDISLDVDDIACENGVGCLLLEGDQQIVDILKLRIRLATIQGKVYDLIYSVRASKLSLNQKQAANDRLQRMLEEWYSSLPDSFKVDRVSSLETNLRRHCISLHITYYQCLFATRRASIRNSDWIKLLTEFGNALEGGNHTTDATQSASLLPSNWSILVKAARSCLSMLKLIGSSDTALRWSSTCACEAAITILATNNLTLSEHDLHDSIDSDAEKINVALEEFKQRIQDSGEAFLQSSYGLCLDLSTRAAASVARFREGASVEQFWDEDLSI</sequence>
<comment type="subcellular location">
    <subcellularLocation>
        <location evidence="1">Nucleus</location>
    </subcellularLocation>
</comment>
<dbReference type="CDD" id="cd12148">
    <property type="entry name" value="fungal_TF_MHR"/>
    <property type="match status" value="1"/>
</dbReference>
<evidence type="ECO:0000313" key="8">
    <source>
        <dbReference type="EMBL" id="KAJ4246524.1"/>
    </source>
</evidence>
<organism evidence="8 9">
    <name type="scientific">Fusarium torreyae</name>
    <dbReference type="NCBI Taxonomy" id="1237075"/>
    <lineage>
        <taxon>Eukaryota</taxon>
        <taxon>Fungi</taxon>
        <taxon>Dikarya</taxon>
        <taxon>Ascomycota</taxon>
        <taxon>Pezizomycotina</taxon>
        <taxon>Sordariomycetes</taxon>
        <taxon>Hypocreomycetidae</taxon>
        <taxon>Hypocreales</taxon>
        <taxon>Nectriaceae</taxon>
        <taxon>Fusarium</taxon>
    </lineage>
</organism>
<feature type="compositionally biased region" description="Acidic residues" evidence="6">
    <location>
        <begin position="76"/>
        <end position="87"/>
    </location>
</feature>
<evidence type="ECO:0000256" key="4">
    <source>
        <dbReference type="ARBA" id="ARBA00023163"/>
    </source>
</evidence>
<keyword evidence="3" id="KW-0238">DNA-binding</keyword>
<dbReference type="Pfam" id="PF04082">
    <property type="entry name" value="Fungal_trans"/>
    <property type="match status" value="1"/>
</dbReference>
<dbReference type="GO" id="GO:0003677">
    <property type="term" value="F:DNA binding"/>
    <property type="evidence" value="ECO:0007669"/>
    <property type="project" value="UniProtKB-KW"/>
</dbReference>
<proteinExistence type="predicted"/>
<evidence type="ECO:0000256" key="2">
    <source>
        <dbReference type="ARBA" id="ARBA00023015"/>
    </source>
</evidence>
<reference evidence="8" key="1">
    <citation type="submission" date="2022-09" db="EMBL/GenBank/DDBJ databases">
        <title>Fusarium specimens isolated from Avocado Roots.</title>
        <authorList>
            <person name="Stajich J."/>
            <person name="Roper C."/>
            <person name="Heimlech-Rivalta G."/>
        </authorList>
    </citation>
    <scope>NUCLEOTIDE SEQUENCE</scope>
    <source>
        <strain evidence="8">CF00136</strain>
    </source>
</reference>
<dbReference type="OrthoDB" id="271595at2759"/>
<gene>
    <name evidence="8" type="ORF">NW762_013464</name>
</gene>
<dbReference type="PANTHER" id="PTHR46910">
    <property type="entry name" value="TRANSCRIPTION FACTOR PDR1"/>
    <property type="match status" value="1"/>
</dbReference>
<comment type="caution">
    <text evidence="8">The sequence shown here is derived from an EMBL/GenBank/DDBJ whole genome shotgun (WGS) entry which is preliminary data.</text>
</comment>
<evidence type="ECO:0000256" key="6">
    <source>
        <dbReference type="SAM" id="MobiDB-lite"/>
    </source>
</evidence>
<dbReference type="EMBL" id="JAOQAZ010000042">
    <property type="protein sequence ID" value="KAJ4246524.1"/>
    <property type="molecule type" value="Genomic_DNA"/>
</dbReference>
<dbReference type="GO" id="GO:0003700">
    <property type="term" value="F:DNA-binding transcription factor activity"/>
    <property type="evidence" value="ECO:0007669"/>
    <property type="project" value="InterPro"/>
</dbReference>
<dbReference type="SMART" id="SM00906">
    <property type="entry name" value="Fungal_trans"/>
    <property type="match status" value="1"/>
</dbReference>
<keyword evidence="2" id="KW-0805">Transcription regulation</keyword>
<dbReference type="AlphaFoldDB" id="A0A9W8VAB6"/>
<dbReference type="InterPro" id="IPR007219">
    <property type="entry name" value="XnlR_reg_dom"/>
</dbReference>
<evidence type="ECO:0000256" key="3">
    <source>
        <dbReference type="ARBA" id="ARBA00023125"/>
    </source>
</evidence>
<dbReference type="InterPro" id="IPR050987">
    <property type="entry name" value="AtrR-like"/>
</dbReference>
<feature type="domain" description="Xylanolytic transcriptional activator regulatory" evidence="7">
    <location>
        <begin position="235"/>
        <end position="308"/>
    </location>
</feature>
<dbReference type="Proteomes" id="UP001152049">
    <property type="component" value="Unassembled WGS sequence"/>
</dbReference>
<evidence type="ECO:0000313" key="9">
    <source>
        <dbReference type="Proteomes" id="UP001152049"/>
    </source>
</evidence>
<keyword evidence="4" id="KW-0804">Transcription</keyword>
<evidence type="ECO:0000259" key="7">
    <source>
        <dbReference type="SMART" id="SM00906"/>
    </source>
</evidence>
<keyword evidence="9" id="KW-1185">Reference proteome</keyword>
<evidence type="ECO:0000256" key="1">
    <source>
        <dbReference type="ARBA" id="ARBA00004123"/>
    </source>
</evidence>
<dbReference type="GO" id="GO:0006351">
    <property type="term" value="P:DNA-templated transcription"/>
    <property type="evidence" value="ECO:0007669"/>
    <property type="project" value="InterPro"/>
</dbReference>
<dbReference type="GO" id="GO:0005634">
    <property type="term" value="C:nucleus"/>
    <property type="evidence" value="ECO:0007669"/>
    <property type="project" value="UniProtKB-SubCell"/>
</dbReference>
<keyword evidence="5" id="KW-0539">Nucleus</keyword>
<name>A0A9W8VAB6_9HYPO</name>
<dbReference type="GO" id="GO:0008270">
    <property type="term" value="F:zinc ion binding"/>
    <property type="evidence" value="ECO:0007669"/>
    <property type="project" value="InterPro"/>
</dbReference>
<accession>A0A9W8VAB6</accession>
<evidence type="ECO:0000256" key="5">
    <source>
        <dbReference type="ARBA" id="ARBA00023242"/>
    </source>
</evidence>
<feature type="region of interest" description="Disordered" evidence="6">
    <location>
        <begin position="76"/>
        <end position="97"/>
    </location>
</feature>